<dbReference type="AlphaFoldDB" id="A0A2N1UP78"/>
<dbReference type="Proteomes" id="UP000233414">
    <property type="component" value="Unassembled WGS sequence"/>
</dbReference>
<name>A0A2N1UP78_9BACT</name>
<comment type="caution">
    <text evidence="2">The sequence shown here is derived from an EMBL/GenBank/DDBJ whole genome shotgun (WGS) entry which is preliminary data.</text>
</comment>
<proteinExistence type="predicted"/>
<dbReference type="EMBL" id="PGYQ01000001">
    <property type="protein sequence ID" value="PKL72705.1"/>
    <property type="molecule type" value="Genomic_DNA"/>
</dbReference>
<feature type="compositionally biased region" description="Basic residues" evidence="1">
    <location>
        <begin position="1"/>
        <end position="13"/>
    </location>
</feature>
<evidence type="ECO:0000313" key="3">
    <source>
        <dbReference type="Proteomes" id="UP000233414"/>
    </source>
</evidence>
<organism evidence="2 3">
    <name type="scientific">Candidatus Kuenenbacteria bacterium HGW-Kuenenbacteria-1</name>
    <dbReference type="NCBI Taxonomy" id="2013812"/>
    <lineage>
        <taxon>Bacteria</taxon>
        <taxon>Candidatus Kueneniibacteriota</taxon>
    </lineage>
</organism>
<feature type="region of interest" description="Disordered" evidence="1">
    <location>
        <begin position="1"/>
        <end position="26"/>
    </location>
</feature>
<reference evidence="2 3" key="1">
    <citation type="journal article" date="2017" name="ISME J.">
        <title>Potential for microbial H2 and metal transformations associated with novel bacteria and archaea in deep terrestrial subsurface sediments.</title>
        <authorList>
            <person name="Hernsdorf A.W."/>
            <person name="Amano Y."/>
            <person name="Miyakawa K."/>
            <person name="Ise K."/>
            <person name="Suzuki Y."/>
            <person name="Anantharaman K."/>
            <person name="Probst A."/>
            <person name="Burstein D."/>
            <person name="Thomas B.C."/>
            <person name="Banfield J.F."/>
        </authorList>
    </citation>
    <scope>NUCLEOTIDE SEQUENCE [LARGE SCALE GENOMIC DNA]</scope>
    <source>
        <strain evidence="2">HGW-Kuenenbacteria-1</strain>
    </source>
</reference>
<evidence type="ECO:0000313" key="2">
    <source>
        <dbReference type="EMBL" id="PKL72705.1"/>
    </source>
</evidence>
<accession>A0A2N1UP78</accession>
<sequence>MKLKKQVQSKNYKKMREFIDEDKPEPIDESAKQALQDKEYNKKMINYDKDLAKVFDPIWEKEYKKSKKVED</sequence>
<protein>
    <submittedName>
        <fullName evidence="2">Uncharacterized protein</fullName>
    </submittedName>
</protein>
<gene>
    <name evidence="2" type="ORF">CVV26_00355</name>
</gene>
<evidence type="ECO:0000256" key="1">
    <source>
        <dbReference type="SAM" id="MobiDB-lite"/>
    </source>
</evidence>